<sequence>MISTRLYIVPSALTKATGMLGVGQSTVAPDDPFRAGTLRARRLRRVPAAATAGVVVFHASGAPGAEPG</sequence>
<keyword evidence="2" id="KW-1185">Reference proteome</keyword>
<proteinExistence type="predicted"/>
<accession>A0ABQ5MW44</accession>
<organism evidence="1 2">
    <name type="scientific">Arthrobacter mangrovi</name>
    <dbReference type="NCBI Taxonomy" id="2966350"/>
    <lineage>
        <taxon>Bacteria</taxon>
        <taxon>Bacillati</taxon>
        <taxon>Actinomycetota</taxon>
        <taxon>Actinomycetes</taxon>
        <taxon>Micrococcales</taxon>
        <taxon>Micrococcaceae</taxon>
        <taxon>Arthrobacter</taxon>
    </lineage>
</organism>
<evidence type="ECO:0000313" key="2">
    <source>
        <dbReference type="Proteomes" id="UP001209654"/>
    </source>
</evidence>
<name>A0ABQ5MW44_9MICC</name>
<gene>
    <name evidence="1" type="ORF">AHIS1636_26280</name>
</gene>
<protein>
    <submittedName>
        <fullName evidence="1">Uncharacterized protein</fullName>
    </submittedName>
</protein>
<reference evidence="1 2" key="1">
    <citation type="journal article" date="2023" name="Int. J. Syst. Evol. Microbiol.">
        <title>Arthrobacter mangrovi sp. nov., an actinobacterium isolated from the rhizosphere of a mangrove.</title>
        <authorList>
            <person name="Hamada M."/>
            <person name="Saitou S."/>
            <person name="Enomoto N."/>
            <person name="Nanri K."/>
            <person name="Hidaka K."/>
            <person name="Miura T."/>
            <person name="Tamura T."/>
        </authorList>
    </citation>
    <scope>NUCLEOTIDE SEQUENCE [LARGE SCALE GENOMIC DNA]</scope>
    <source>
        <strain evidence="1 2">NBRC 112813</strain>
    </source>
</reference>
<comment type="caution">
    <text evidence="1">The sequence shown here is derived from an EMBL/GenBank/DDBJ whole genome shotgun (WGS) entry which is preliminary data.</text>
</comment>
<dbReference type="EMBL" id="BRVS01000013">
    <property type="protein sequence ID" value="GLB68186.1"/>
    <property type="molecule type" value="Genomic_DNA"/>
</dbReference>
<dbReference type="Proteomes" id="UP001209654">
    <property type="component" value="Unassembled WGS sequence"/>
</dbReference>
<evidence type="ECO:0000313" key="1">
    <source>
        <dbReference type="EMBL" id="GLB68186.1"/>
    </source>
</evidence>